<feature type="region of interest" description="Disordered" evidence="1">
    <location>
        <begin position="1"/>
        <end position="28"/>
    </location>
</feature>
<keyword evidence="3" id="KW-1185">Reference proteome</keyword>
<dbReference type="AlphaFoldDB" id="A0A448MXZ7"/>
<dbReference type="Proteomes" id="UP000273044">
    <property type="component" value="Chromosome"/>
</dbReference>
<dbReference type="InterPro" id="IPR021408">
    <property type="entry name" value="DUF3046"/>
</dbReference>
<accession>A0A448MXZ7</accession>
<sequence length="98" mass="10575">MGITPDAVPEDDAARRVTGTTAARHVSAGPRVASMREAELWSRLEVVLGKGYAGSWASTVALQELESRTVDEALAAGVPCKKIWRAVWVALELPETMR</sequence>
<dbReference type="EMBL" id="LR134406">
    <property type="protein sequence ID" value="VEH70031.1"/>
    <property type="molecule type" value="Genomic_DNA"/>
</dbReference>
<reference evidence="2 3" key="1">
    <citation type="submission" date="2018-12" db="EMBL/GenBank/DDBJ databases">
        <authorList>
            <consortium name="Pathogen Informatics"/>
        </authorList>
    </citation>
    <scope>NUCLEOTIDE SEQUENCE [LARGE SCALE GENOMIC DNA]</scope>
    <source>
        <strain evidence="2 3">NCTC12967</strain>
    </source>
</reference>
<evidence type="ECO:0000313" key="2">
    <source>
        <dbReference type="EMBL" id="VEH70031.1"/>
    </source>
</evidence>
<evidence type="ECO:0000313" key="3">
    <source>
        <dbReference type="Proteomes" id="UP000273044"/>
    </source>
</evidence>
<evidence type="ECO:0000256" key="1">
    <source>
        <dbReference type="SAM" id="MobiDB-lite"/>
    </source>
</evidence>
<dbReference type="Pfam" id="PF11248">
    <property type="entry name" value="DUF3046"/>
    <property type="match status" value="1"/>
</dbReference>
<proteinExistence type="predicted"/>
<organism evidence="2 3">
    <name type="scientific">Arachnia propionica</name>
    <dbReference type="NCBI Taxonomy" id="1750"/>
    <lineage>
        <taxon>Bacteria</taxon>
        <taxon>Bacillati</taxon>
        <taxon>Actinomycetota</taxon>
        <taxon>Actinomycetes</taxon>
        <taxon>Propionibacteriales</taxon>
        <taxon>Propionibacteriaceae</taxon>
        <taxon>Arachnia</taxon>
    </lineage>
</organism>
<gene>
    <name evidence="2" type="ORF">NCTC12967_01314</name>
</gene>
<protein>
    <submittedName>
        <fullName evidence="2">Protein of uncharacterized function (DUF3046)</fullName>
    </submittedName>
</protein>
<name>A0A448MXZ7_9ACTN</name>